<feature type="non-terminal residue" evidence="1">
    <location>
        <position position="1"/>
    </location>
</feature>
<dbReference type="EMBL" id="CAJVCH010073981">
    <property type="protein sequence ID" value="CAG7720823.1"/>
    <property type="molecule type" value="Genomic_DNA"/>
</dbReference>
<dbReference type="Proteomes" id="UP000708208">
    <property type="component" value="Unassembled WGS sequence"/>
</dbReference>
<feature type="non-terminal residue" evidence="1">
    <location>
        <position position="11"/>
    </location>
</feature>
<keyword evidence="2" id="KW-1185">Reference proteome</keyword>
<comment type="caution">
    <text evidence="1">The sequence shown here is derived from an EMBL/GenBank/DDBJ whole genome shotgun (WGS) entry which is preliminary data.</text>
</comment>
<gene>
    <name evidence="1" type="ORF">AFUS01_LOCUS10077</name>
</gene>
<sequence length="11" mass="1259">SSFIDFTRSEA</sequence>
<name>A0A8J2JIK0_9HEXA</name>
<organism evidence="1 2">
    <name type="scientific">Allacma fusca</name>
    <dbReference type="NCBI Taxonomy" id="39272"/>
    <lineage>
        <taxon>Eukaryota</taxon>
        <taxon>Metazoa</taxon>
        <taxon>Ecdysozoa</taxon>
        <taxon>Arthropoda</taxon>
        <taxon>Hexapoda</taxon>
        <taxon>Collembola</taxon>
        <taxon>Symphypleona</taxon>
        <taxon>Sminthuridae</taxon>
        <taxon>Allacma</taxon>
    </lineage>
</organism>
<protein>
    <submittedName>
        <fullName evidence="1">Uncharacterized protein</fullName>
    </submittedName>
</protein>
<evidence type="ECO:0000313" key="1">
    <source>
        <dbReference type="EMBL" id="CAG7720823.1"/>
    </source>
</evidence>
<reference evidence="1" key="1">
    <citation type="submission" date="2021-06" db="EMBL/GenBank/DDBJ databases">
        <authorList>
            <person name="Hodson N. C."/>
            <person name="Mongue J. A."/>
            <person name="Jaron S. K."/>
        </authorList>
    </citation>
    <scope>NUCLEOTIDE SEQUENCE</scope>
</reference>
<proteinExistence type="predicted"/>
<evidence type="ECO:0000313" key="2">
    <source>
        <dbReference type="Proteomes" id="UP000708208"/>
    </source>
</evidence>
<accession>A0A8J2JIK0</accession>